<proteinExistence type="predicted"/>
<dbReference type="STRING" id="1423719.FC66_GL001463"/>
<keyword evidence="2" id="KW-1185">Reference proteome</keyword>
<dbReference type="PATRIC" id="fig|1423719.4.peg.1489"/>
<name>A0A0R1HNY1_9LACO</name>
<comment type="caution">
    <text evidence="1">The sequence shown here is derived from an EMBL/GenBank/DDBJ whole genome shotgun (WGS) entry which is preliminary data.</text>
</comment>
<dbReference type="EMBL" id="AZDI01000009">
    <property type="protein sequence ID" value="KRK45348.1"/>
    <property type="molecule type" value="Genomic_DNA"/>
</dbReference>
<gene>
    <name evidence="1" type="ORF">FC66_GL001463</name>
</gene>
<accession>A0A0R1HNY1</accession>
<organism evidence="1 2">
    <name type="scientific">Dellaglioa algida DSM 15638</name>
    <dbReference type="NCBI Taxonomy" id="1423719"/>
    <lineage>
        <taxon>Bacteria</taxon>
        <taxon>Bacillati</taxon>
        <taxon>Bacillota</taxon>
        <taxon>Bacilli</taxon>
        <taxon>Lactobacillales</taxon>
        <taxon>Lactobacillaceae</taxon>
        <taxon>Dellaglioa</taxon>
    </lineage>
</organism>
<evidence type="ECO:0000313" key="1">
    <source>
        <dbReference type="EMBL" id="KRK45348.1"/>
    </source>
</evidence>
<dbReference type="Proteomes" id="UP000051450">
    <property type="component" value="Unassembled WGS sequence"/>
</dbReference>
<dbReference type="AlphaFoldDB" id="A0A0R1HNY1"/>
<reference evidence="1 2" key="1">
    <citation type="journal article" date="2015" name="Genome Announc.">
        <title>Expanding the biotechnology potential of lactobacilli through comparative genomics of 213 strains and associated genera.</title>
        <authorList>
            <person name="Sun Z."/>
            <person name="Harris H.M."/>
            <person name="McCann A."/>
            <person name="Guo C."/>
            <person name="Argimon S."/>
            <person name="Zhang W."/>
            <person name="Yang X."/>
            <person name="Jeffery I.B."/>
            <person name="Cooney J.C."/>
            <person name="Kagawa T.F."/>
            <person name="Liu W."/>
            <person name="Song Y."/>
            <person name="Salvetti E."/>
            <person name="Wrobel A."/>
            <person name="Rasinkangas P."/>
            <person name="Parkhill J."/>
            <person name="Rea M.C."/>
            <person name="O'Sullivan O."/>
            <person name="Ritari J."/>
            <person name="Douillard F.P."/>
            <person name="Paul Ross R."/>
            <person name="Yang R."/>
            <person name="Briner A.E."/>
            <person name="Felis G.E."/>
            <person name="de Vos W.M."/>
            <person name="Barrangou R."/>
            <person name="Klaenhammer T.R."/>
            <person name="Caufield P.W."/>
            <person name="Cui Y."/>
            <person name="Zhang H."/>
            <person name="O'Toole P.W."/>
        </authorList>
    </citation>
    <scope>NUCLEOTIDE SEQUENCE [LARGE SCALE GENOMIC DNA]</scope>
    <source>
        <strain evidence="1 2">DSM 15638</strain>
    </source>
</reference>
<protein>
    <submittedName>
        <fullName evidence="1">Uncharacterized protein</fullName>
    </submittedName>
</protein>
<sequence length="53" mass="6143">MNDEKGENNLSEIKMKITINGQVMTCYETDSNVYKALFDALQEVHMFIVNNEE</sequence>
<evidence type="ECO:0000313" key="2">
    <source>
        <dbReference type="Proteomes" id="UP000051450"/>
    </source>
</evidence>